<dbReference type="Proteomes" id="UP000198943">
    <property type="component" value="Unassembled WGS sequence"/>
</dbReference>
<keyword evidence="1" id="KW-0472">Membrane</keyword>
<evidence type="ECO:0000313" key="3">
    <source>
        <dbReference type="Proteomes" id="UP000198943"/>
    </source>
</evidence>
<gene>
    <name evidence="2" type="ORF">SAMN04487864_101278</name>
</gene>
<keyword evidence="1" id="KW-1133">Transmembrane helix</keyword>
<evidence type="ECO:0008006" key="4">
    <source>
        <dbReference type="Google" id="ProtNLM"/>
    </source>
</evidence>
<evidence type="ECO:0000256" key="1">
    <source>
        <dbReference type="SAM" id="Phobius"/>
    </source>
</evidence>
<name>A0A1G6HV96_9FIRM</name>
<proteinExistence type="predicted"/>
<reference evidence="3" key="1">
    <citation type="submission" date="2016-10" db="EMBL/GenBank/DDBJ databases">
        <authorList>
            <person name="Varghese N."/>
            <person name="Submissions S."/>
        </authorList>
    </citation>
    <scope>NUCLEOTIDE SEQUENCE [LARGE SCALE GENOMIC DNA]</scope>
    <source>
        <strain evidence="3">DSM 11005</strain>
    </source>
</reference>
<dbReference type="EMBL" id="FMYW01000001">
    <property type="protein sequence ID" value="SDB98239.1"/>
    <property type="molecule type" value="Genomic_DNA"/>
</dbReference>
<feature type="transmembrane region" description="Helical" evidence="1">
    <location>
        <begin position="79"/>
        <end position="98"/>
    </location>
</feature>
<dbReference type="AlphaFoldDB" id="A0A1G6HV96"/>
<sequence>MFSFQGMDRREIVVALAGLYRRQVYIAAAVIVSVTLLMKSALPGVGAGIVWSLLDSLLLVISILKGFNRMSEKELKFRVFMNFVRRLALALVMLYLVHRYNAGIVWMLVVFTLMHLALVVNLLIFTGRKEQKKES</sequence>
<organism evidence="2 3">
    <name type="scientific">Succiniclasticum ruminis</name>
    <dbReference type="NCBI Taxonomy" id="40841"/>
    <lineage>
        <taxon>Bacteria</taxon>
        <taxon>Bacillati</taxon>
        <taxon>Bacillota</taxon>
        <taxon>Negativicutes</taxon>
        <taxon>Acidaminococcales</taxon>
        <taxon>Acidaminococcaceae</taxon>
        <taxon>Succiniclasticum</taxon>
    </lineage>
</organism>
<keyword evidence="3" id="KW-1185">Reference proteome</keyword>
<feature type="transmembrane region" description="Helical" evidence="1">
    <location>
        <begin position="48"/>
        <end position="67"/>
    </location>
</feature>
<protein>
    <recommendedName>
        <fullName evidence="4">ATP synthase I chain</fullName>
    </recommendedName>
</protein>
<accession>A0A1G6HV96</accession>
<feature type="transmembrane region" description="Helical" evidence="1">
    <location>
        <begin position="104"/>
        <end position="125"/>
    </location>
</feature>
<evidence type="ECO:0000313" key="2">
    <source>
        <dbReference type="EMBL" id="SDB98239.1"/>
    </source>
</evidence>
<keyword evidence="1" id="KW-0812">Transmembrane</keyword>